<reference evidence="2 3" key="1">
    <citation type="submission" date="2024-06" db="EMBL/GenBank/DDBJ databases">
        <title>The Natural Products Discovery Center: Release of the First 8490 Sequenced Strains for Exploring Actinobacteria Biosynthetic Diversity.</title>
        <authorList>
            <person name="Kalkreuter E."/>
            <person name="Kautsar S.A."/>
            <person name="Yang D."/>
            <person name="Bader C.D."/>
            <person name="Teijaro C.N."/>
            <person name="Fluegel L."/>
            <person name="Davis C.M."/>
            <person name="Simpson J.R."/>
            <person name="Lauterbach L."/>
            <person name="Steele A.D."/>
            <person name="Gui C."/>
            <person name="Meng S."/>
            <person name="Li G."/>
            <person name="Viehrig K."/>
            <person name="Ye F."/>
            <person name="Su P."/>
            <person name="Kiefer A.F."/>
            <person name="Nichols A."/>
            <person name="Cepeda A.J."/>
            <person name="Yan W."/>
            <person name="Fan B."/>
            <person name="Jiang Y."/>
            <person name="Adhikari A."/>
            <person name="Zheng C.-J."/>
            <person name="Schuster L."/>
            <person name="Cowan T.M."/>
            <person name="Smanski M.J."/>
            <person name="Chevrette M.G."/>
            <person name="De Carvalho L.P.S."/>
            <person name="Shen B."/>
        </authorList>
    </citation>
    <scope>NUCLEOTIDE SEQUENCE [LARGE SCALE GENOMIC DNA]</scope>
    <source>
        <strain evidence="2 3">NPDC000634</strain>
    </source>
</reference>
<sequence>MSTDPSLVRARGLWEELAGVPVSFAPTGGVNVVVSPESRICPVGWVGVVALGGSAIVTAPSEGDAVIVREALKGLPAHDVVDGVLIPQVLPVARVLGPATLAYVSLESFRPARADALTVMELPASRPELRRLDQAAGDEDAGEAALDEITSPAFVIREEGRVIAAAGYRTWPSRTAHIGVLTAPEARGRGLARVTGSAAVAHALAAGLLPQWRARPPASRRVAAALGFEEFGSQLSVELAQDLSRRSAHGPGGGARRDLATCQAHMAD</sequence>
<dbReference type="InterPro" id="IPR027365">
    <property type="entry name" value="GNAT_acetyltra_YdfB-like"/>
</dbReference>
<accession>A0ABV1W0M9</accession>
<dbReference type="InterPro" id="IPR016181">
    <property type="entry name" value="Acyl_CoA_acyltransferase"/>
</dbReference>
<evidence type="ECO:0000313" key="3">
    <source>
        <dbReference type="Proteomes" id="UP001458415"/>
    </source>
</evidence>
<dbReference type="RefSeq" id="WP_086723598.1">
    <property type="nucleotide sequence ID" value="NZ_MUBM01000039.1"/>
</dbReference>
<comment type="caution">
    <text evidence="2">The sequence shown here is derived from an EMBL/GenBank/DDBJ whole genome shotgun (WGS) entry which is preliminary data.</text>
</comment>
<dbReference type="EC" id="2.3.1.-" evidence="2"/>
<organism evidence="2 3">
    <name type="scientific">Streptomyces carpinensis</name>
    <dbReference type="NCBI Taxonomy" id="66369"/>
    <lineage>
        <taxon>Bacteria</taxon>
        <taxon>Bacillati</taxon>
        <taxon>Actinomycetota</taxon>
        <taxon>Actinomycetes</taxon>
        <taxon>Kitasatosporales</taxon>
        <taxon>Streptomycetaceae</taxon>
        <taxon>Streptomyces</taxon>
    </lineage>
</organism>
<name>A0ABV1W0M9_9ACTN</name>
<keyword evidence="2" id="KW-0012">Acyltransferase</keyword>
<dbReference type="Gene3D" id="3.40.630.30">
    <property type="match status" value="1"/>
</dbReference>
<feature type="domain" description="N-acetyltransferase" evidence="1">
    <location>
        <begin position="117"/>
        <end position="244"/>
    </location>
</feature>
<dbReference type="PROSITE" id="PS51186">
    <property type="entry name" value="GNAT"/>
    <property type="match status" value="1"/>
</dbReference>
<dbReference type="InterPro" id="IPR000182">
    <property type="entry name" value="GNAT_dom"/>
</dbReference>
<dbReference type="Pfam" id="PF12746">
    <property type="entry name" value="GNAT_acetyltran"/>
    <property type="match status" value="1"/>
</dbReference>
<dbReference type="EMBL" id="JBEPCU010000154">
    <property type="protein sequence ID" value="MER6977736.1"/>
    <property type="molecule type" value="Genomic_DNA"/>
</dbReference>
<gene>
    <name evidence="2" type="ORF">ABT317_12125</name>
</gene>
<evidence type="ECO:0000313" key="2">
    <source>
        <dbReference type="EMBL" id="MER6977736.1"/>
    </source>
</evidence>
<proteinExistence type="predicted"/>
<dbReference type="SUPFAM" id="SSF55729">
    <property type="entry name" value="Acyl-CoA N-acyltransferases (Nat)"/>
    <property type="match status" value="1"/>
</dbReference>
<dbReference type="GO" id="GO:0016746">
    <property type="term" value="F:acyltransferase activity"/>
    <property type="evidence" value="ECO:0007669"/>
    <property type="project" value="UniProtKB-KW"/>
</dbReference>
<keyword evidence="2" id="KW-0808">Transferase</keyword>
<keyword evidence="3" id="KW-1185">Reference proteome</keyword>
<dbReference type="CDD" id="cd04301">
    <property type="entry name" value="NAT_SF"/>
    <property type="match status" value="1"/>
</dbReference>
<evidence type="ECO:0000259" key="1">
    <source>
        <dbReference type="PROSITE" id="PS51186"/>
    </source>
</evidence>
<protein>
    <submittedName>
        <fullName evidence="2">GNAT family N-acetyltransferase</fullName>
        <ecNumber evidence="2">2.3.1.-</ecNumber>
    </submittedName>
</protein>
<dbReference type="Proteomes" id="UP001458415">
    <property type="component" value="Unassembled WGS sequence"/>
</dbReference>